<dbReference type="OMA" id="IEMEEVN"/>
<sequence>MSTSFWDAPLLSPLLVHMSNSLKRSRSTESLETAFKRSKPFDPESTETNREIYPVIKKITISTKTPPSSYENVNRVLHSIHVERFGNPEERERWWEQEGKDIEMEEVNDYYTTNNSILRQAFLERRHQDA</sequence>
<evidence type="ECO:0000313" key="3">
    <source>
        <dbReference type="Proteomes" id="UP000242381"/>
    </source>
</evidence>
<protein>
    <submittedName>
        <fullName evidence="2">Uncharacterized protein</fullName>
    </submittedName>
</protein>
<reference evidence="2 3" key="1">
    <citation type="journal article" date="2016" name="Proc. Natl. Acad. Sci. U.S.A.">
        <title>Lipid metabolic changes in an early divergent fungus govern the establishment of a mutualistic symbiosis with endobacteria.</title>
        <authorList>
            <person name="Lastovetsky O.A."/>
            <person name="Gaspar M.L."/>
            <person name="Mondo S.J."/>
            <person name="LaButti K.M."/>
            <person name="Sandor L."/>
            <person name="Grigoriev I.V."/>
            <person name="Henry S.A."/>
            <person name="Pawlowska T.E."/>
        </authorList>
    </citation>
    <scope>NUCLEOTIDE SEQUENCE [LARGE SCALE GENOMIC DNA]</scope>
    <source>
        <strain evidence="2 3">ATCC 11559</strain>
    </source>
</reference>
<dbReference type="AlphaFoldDB" id="A0A0A1N022"/>
<dbReference type="EMBL" id="KV921278">
    <property type="protein sequence ID" value="ORE21478.1"/>
    <property type="molecule type" value="Genomic_DNA"/>
</dbReference>
<gene>
    <name evidence="2" type="ORF">BCV71DRAFT_225078</name>
</gene>
<feature type="compositionally biased region" description="Basic and acidic residues" evidence="1">
    <location>
        <begin position="39"/>
        <end position="49"/>
    </location>
</feature>
<feature type="region of interest" description="Disordered" evidence="1">
    <location>
        <begin position="22"/>
        <end position="49"/>
    </location>
</feature>
<evidence type="ECO:0000313" key="2">
    <source>
        <dbReference type="EMBL" id="ORE21478.1"/>
    </source>
</evidence>
<dbReference type="VEuPathDB" id="FungiDB:BCV72DRAFT_327055"/>
<dbReference type="Proteomes" id="UP000242381">
    <property type="component" value="Unassembled WGS sequence"/>
</dbReference>
<accession>A0A0A1N022</accession>
<organism evidence="2 3">
    <name type="scientific">Rhizopus microsporus</name>
    <dbReference type="NCBI Taxonomy" id="58291"/>
    <lineage>
        <taxon>Eukaryota</taxon>
        <taxon>Fungi</taxon>
        <taxon>Fungi incertae sedis</taxon>
        <taxon>Mucoromycota</taxon>
        <taxon>Mucoromycotina</taxon>
        <taxon>Mucoromycetes</taxon>
        <taxon>Mucorales</taxon>
        <taxon>Mucorineae</taxon>
        <taxon>Rhizopodaceae</taxon>
        <taxon>Rhizopus</taxon>
    </lineage>
</organism>
<name>A0A0A1N022_RHIZD</name>
<proteinExistence type="predicted"/>
<evidence type="ECO:0000256" key="1">
    <source>
        <dbReference type="SAM" id="MobiDB-lite"/>
    </source>
</evidence>